<keyword evidence="2 3" id="KW-0472">Membrane</keyword>
<dbReference type="PROSITE" id="PS51778">
    <property type="entry name" value="VAST"/>
    <property type="match status" value="1"/>
</dbReference>
<dbReference type="GO" id="GO:0032366">
    <property type="term" value="P:intracellular sterol transport"/>
    <property type="evidence" value="ECO:0007669"/>
    <property type="project" value="TreeGrafter"/>
</dbReference>
<dbReference type="PANTHER" id="PTHR23319:SF1">
    <property type="entry name" value="PROTEIN ASTER-C"/>
    <property type="match status" value="1"/>
</dbReference>
<dbReference type="GO" id="GO:0140268">
    <property type="term" value="C:endoplasmic reticulum-plasma membrane contact site"/>
    <property type="evidence" value="ECO:0007669"/>
    <property type="project" value="TreeGrafter"/>
</dbReference>
<proteinExistence type="predicted"/>
<evidence type="ECO:0000313" key="5">
    <source>
        <dbReference type="Proteomes" id="UP000695026"/>
    </source>
</evidence>
<dbReference type="OrthoDB" id="2162691at2759"/>
<reference evidence="6" key="1">
    <citation type="submission" date="2025-08" db="UniProtKB">
        <authorList>
            <consortium name="RefSeq"/>
        </authorList>
    </citation>
    <scope>IDENTIFICATION</scope>
    <source>
        <tissue evidence="6">Liver</tissue>
    </source>
</reference>
<name>A0A9F2QZT0_PYTBI</name>
<evidence type="ECO:0000259" key="4">
    <source>
        <dbReference type="PROSITE" id="PS51778"/>
    </source>
</evidence>
<protein>
    <submittedName>
        <fullName evidence="6">GRAM domain-containing protein 1C</fullName>
    </submittedName>
</protein>
<dbReference type="AlphaFoldDB" id="A0A9F2QZT0"/>
<dbReference type="Proteomes" id="UP000695026">
    <property type="component" value="Unplaced"/>
</dbReference>
<dbReference type="InterPro" id="IPR031968">
    <property type="entry name" value="VASt"/>
</dbReference>
<keyword evidence="3" id="KW-1133">Transmembrane helix</keyword>
<dbReference type="GO" id="GO:0120020">
    <property type="term" value="F:cholesterol transfer activity"/>
    <property type="evidence" value="ECO:0007669"/>
    <property type="project" value="TreeGrafter"/>
</dbReference>
<dbReference type="GO" id="GO:0005789">
    <property type="term" value="C:endoplasmic reticulum membrane"/>
    <property type="evidence" value="ECO:0007669"/>
    <property type="project" value="TreeGrafter"/>
</dbReference>
<feature type="domain" description="VASt" evidence="4">
    <location>
        <begin position="1"/>
        <end position="156"/>
    </location>
</feature>
<evidence type="ECO:0000256" key="2">
    <source>
        <dbReference type="ARBA" id="ARBA00023136"/>
    </source>
</evidence>
<comment type="subcellular location">
    <subcellularLocation>
        <location evidence="1">Membrane</location>
    </subcellularLocation>
</comment>
<feature type="transmembrane region" description="Helical" evidence="3">
    <location>
        <begin position="214"/>
        <end position="237"/>
    </location>
</feature>
<evidence type="ECO:0000313" key="6">
    <source>
        <dbReference type="RefSeq" id="XP_007431793.1"/>
    </source>
</evidence>
<dbReference type="PANTHER" id="PTHR23319">
    <property type="entry name" value="GRAM DOMAIN CONTAINING 1B, ISOFORM E"/>
    <property type="match status" value="1"/>
</dbReference>
<keyword evidence="5" id="KW-1185">Reference proteome</keyword>
<accession>A0A9F2QZT0</accession>
<dbReference type="InterPro" id="IPR051482">
    <property type="entry name" value="Cholesterol_transport"/>
</dbReference>
<dbReference type="CTD" id="54762"/>
<gene>
    <name evidence="6" type="primary">GRAMD1C</name>
</gene>
<keyword evidence="3" id="KW-0812">Transmembrane</keyword>
<organism evidence="5 6">
    <name type="scientific">Python bivittatus</name>
    <name type="common">Burmese python</name>
    <name type="synonym">Python molurus bivittatus</name>
    <dbReference type="NCBI Taxonomy" id="176946"/>
    <lineage>
        <taxon>Eukaryota</taxon>
        <taxon>Metazoa</taxon>
        <taxon>Chordata</taxon>
        <taxon>Craniata</taxon>
        <taxon>Vertebrata</taxon>
        <taxon>Euteleostomi</taxon>
        <taxon>Lepidosauria</taxon>
        <taxon>Squamata</taxon>
        <taxon>Bifurcata</taxon>
        <taxon>Unidentata</taxon>
        <taxon>Episquamata</taxon>
        <taxon>Toxicofera</taxon>
        <taxon>Serpentes</taxon>
        <taxon>Henophidia</taxon>
        <taxon>Pythonidae</taxon>
        <taxon>Python</taxon>
    </lineage>
</organism>
<dbReference type="GeneID" id="103054100"/>
<dbReference type="KEGG" id="pbi:103054100"/>
<dbReference type="GO" id="GO:0015485">
    <property type="term" value="F:cholesterol binding"/>
    <property type="evidence" value="ECO:0007669"/>
    <property type="project" value="TreeGrafter"/>
</dbReference>
<evidence type="ECO:0000256" key="1">
    <source>
        <dbReference type="ARBA" id="ARBA00004370"/>
    </source>
</evidence>
<sequence>MFEMLFTNSHFMQRFLRTRNITDTVSTSWNRDNGGNQLRTLTYTIMLNNPLIGKFTTATEKQVLHKRSHKDRSYRVDTEVVTHDVPYHDYFYTVYSYVISHMSSQKCRLRISSEVKYRKQPWGLVKNIIEKNTWSGIQENFKNLESDLLMEEYAINKPIEDPAKLGALRRRRWILQRNAEEMLPKHSAQHSTEDKRTIPLREVGTKKNATNKTITIIIVAMSIFLIVLVFLNVALFLKLSKIECAAQSFYHVQLQEEGSATLALNVASKQKTQDNMDQTQHVKGVLRDSIALLEQLKTSLSMLQSSFDHLNKTKDWKPEN</sequence>
<dbReference type="Pfam" id="PF16016">
    <property type="entry name" value="VASt"/>
    <property type="match status" value="1"/>
</dbReference>
<dbReference type="RefSeq" id="XP_007431793.1">
    <property type="nucleotide sequence ID" value="XM_007431731.3"/>
</dbReference>
<dbReference type="OMA" id="HISANKM"/>
<dbReference type="GO" id="GO:0005886">
    <property type="term" value="C:plasma membrane"/>
    <property type="evidence" value="ECO:0007669"/>
    <property type="project" value="TreeGrafter"/>
</dbReference>
<evidence type="ECO:0000256" key="3">
    <source>
        <dbReference type="SAM" id="Phobius"/>
    </source>
</evidence>